<accession>C9LWE9</accession>
<dbReference type="AlphaFoldDB" id="C9LWE9"/>
<proteinExistence type="predicted"/>
<comment type="caution">
    <text evidence="1">The sequence shown here is derived from an EMBL/GenBank/DDBJ whole genome shotgun (WGS) entry which is preliminary data.</text>
</comment>
<gene>
    <name evidence="1" type="ORF">SELSPUOL_01803</name>
</gene>
<evidence type="ECO:0000313" key="1">
    <source>
        <dbReference type="EMBL" id="EEX76846.1"/>
    </source>
</evidence>
<dbReference type="Proteomes" id="UP000003505">
    <property type="component" value="Unassembled WGS sequence"/>
</dbReference>
<protein>
    <submittedName>
        <fullName evidence="1">Uncharacterized protein</fullName>
    </submittedName>
</protein>
<name>C9LWE9_SELS3</name>
<dbReference type="EMBL" id="ACKP02000042">
    <property type="protein sequence ID" value="EEX76846.1"/>
    <property type="molecule type" value="Genomic_DNA"/>
</dbReference>
<evidence type="ECO:0000313" key="2">
    <source>
        <dbReference type="Proteomes" id="UP000003505"/>
    </source>
</evidence>
<sequence>MRSPRFAQMRCIYSGQRQPIMQRASRLHSWDVFAYEPLANRLRPSDSTLGRLSKETNRRCSGATSRICRRREDSADV</sequence>
<reference evidence="1 2" key="1">
    <citation type="submission" date="2009-09" db="EMBL/GenBank/DDBJ databases">
        <authorList>
            <person name="Weinstock G."/>
            <person name="Sodergren E."/>
            <person name="Clifton S."/>
            <person name="Fulton L."/>
            <person name="Fulton B."/>
            <person name="Courtney L."/>
            <person name="Fronick C."/>
            <person name="Harrison M."/>
            <person name="Strong C."/>
            <person name="Farmer C."/>
            <person name="Delahaunty K."/>
            <person name="Markovic C."/>
            <person name="Hall O."/>
            <person name="Minx P."/>
            <person name="Tomlinson C."/>
            <person name="Mitreva M."/>
            <person name="Nelson J."/>
            <person name="Hou S."/>
            <person name="Wollam A."/>
            <person name="Pepin K.H."/>
            <person name="Johnson M."/>
            <person name="Bhonagiri V."/>
            <person name="Nash W.E."/>
            <person name="Warren W."/>
            <person name="Chinwalla A."/>
            <person name="Mardis E.R."/>
            <person name="Wilson R.K."/>
        </authorList>
    </citation>
    <scope>NUCLEOTIDE SEQUENCE [LARGE SCALE GENOMIC DNA]</scope>
    <source>
        <strain evidence="2">ATCC 35185 / DSM 20758 / VPI D19B-28</strain>
    </source>
</reference>
<organism evidence="1 2">
    <name type="scientific">Selenomonas sputigena (strain ATCC 35185 / DSM 20758 / CCUG 44933 / VPI D19B-28)</name>
    <dbReference type="NCBI Taxonomy" id="546271"/>
    <lineage>
        <taxon>Bacteria</taxon>
        <taxon>Bacillati</taxon>
        <taxon>Bacillota</taxon>
        <taxon>Negativicutes</taxon>
        <taxon>Selenomonadales</taxon>
        <taxon>Selenomonadaceae</taxon>
        <taxon>Selenomonas</taxon>
    </lineage>
</organism>